<protein>
    <submittedName>
        <fullName evidence="2">Transposase and inactivated derivatives-like protein</fullName>
    </submittedName>
</protein>
<dbReference type="SUPFAM" id="SSF46689">
    <property type="entry name" value="Homeodomain-like"/>
    <property type="match status" value="1"/>
</dbReference>
<gene>
    <name evidence="2" type="ORF">FLSS-7_0026</name>
</gene>
<accession>M1Q1B5</accession>
<reference evidence="2" key="1">
    <citation type="journal article" date="2013" name="Syst. Appl. Microbiol.">
        <title>New insights into the archaeal diversity of a hypersaline microbial mat obtained by a metagenomic approach.</title>
        <authorList>
            <person name="Lopez-Lopez A."/>
            <person name="Richter M."/>
            <person name="Pena A."/>
            <person name="Tamames J."/>
            <person name="Rossello-Mora R."/>
        </authorList>
    </citation>
    <scope>NUCLEOTIDE SEQUENCE</scope>
</reference>
<organism evidence="2">
    <name type="scientific">uncultured organism</name>
    <dbReference type="NCBI Taxonomy" id="155900"/>
    <lineage>
        <taxon>unclassified sequences</taxon>
        <taxon>environmental samples</taxon>
    </lineage>
</organism>
<dbReference type="AlphaFoldDB" id="M1Q1B5"/>
<sequence length="172" mass="20696">MSRKKVLEREVDIDKLQKIRKQEDDPKIRDRILGIIMIEKGMKKEEIADLLSITDVTLWRWTKSYNEEGIDGLVDEYRSGRNSKLSTEEKEDLKQTLKNKPKEVGYDKEAWSTKLVLHHIKEEYGVEYHPRYIQDFLRNLGFELKKPRPKHYKSSEKNRKEYYKEVKPLKKN</sequence>
<name>M1Q1B5_9ZZZZ</name>
<dbReference type="Pfam" id="PF13565">
    <property type="entry name" value="HTH_32"/>
    <property type="match status" value="1"/>
</dbReference>
<proteinExistence type="predicted"/>
<evidence type="ECO:0000256" key="1">
    <source>
        <dbReference type="SAM" id="MobiDB-lite"/>
    </source>
</evidence>
<dbReference type="EMBL" id="JX684079">
    <property type="protein sequence ID" value="AGF93017.1"/>
    <property type="molecule type" value="Genomic_DNA"/>
</dbReference>
<feature type="region of interest" description="Disordered" evidence="1">
    <location>
        <begin position="148"/>
        <end position="172"/>
    </location>
</feature>
<dbReference type="NCBIfam" id="NF033545">
    <property type="entry name" value="transpos_IS630"/>
    <property type="match status" value="1"/>
</dbReference>
<dbReference type="InterPro" id="IPR009057">
    <property type="entry name" value="Homeodomain-like_sf"/>
</dbReference>
<evidence type="ECO:0000313" key="2">
    <source>
        <dbReference type="EMBL" id="AGF93017.1"/>
    </source>
</evidence>
<feature type="compositionally biased region" description="Basic and acidic residues" evidence="1">
    <location>
        <begin position="153"/>
        <end position="172"/>
    </location>
</feature>
<dbReference type="InterPro" id="IPR047655">
    <property type="entry name" value="Transpos_IS630-like"/>
</dbReference>